<dbReference type="AlphaFoldDB" id="A0A7I8J525"/>
<organism evidence="1">
    <name type="scientific">Spirodela intermedia</name>
    <name type="common">Intermediate duckweed</name>
    <dbReference type="NCBI Taxonomy" id="51605"/>
    <lineage>
        <taxon>Eukaryota</taxon>
        <taxon>Viridiplantae</taxon>
        <taxon>Streptophyta</taxon>
        <taxon>Embryophyta</taxon>
        <taxon>Tracheophyta</taxon>
        <taxon>Spermatophyta</taxon>
        <taxon>Magnoliopsida</taxon>
        <taxon>Liliopsida</taxon>
        <taxon>Araceae</taxon>
        <taxon>Lemnoideae</taxon>
        <taxon>Spirodela</taxon>
    </lineage>
</organism>
<dbReference type="EMBL" id="LR746272">
    <property type="protein sequence ID" value="CAA7402065.1"/>
    <property type="molecule type" value="Genomic_DNA"/>
</dbReference>
<accession>A0A7I8J525</accession>
<name>A0A7I8J525_SPIIN</name>
<dbReference type="Proteomes" id="UP000663760">
    <property type="component" value="Chromosome 9"/>
</dbReference>
<dbReference type="EMBL" id="LR743596">
    <property type="protein sequence ID" value="CAA2626006.1"/>
    <property type="molecule type" value="Genomic_DNA"/>
</dbReference>
<sequence>MQIFKPEINNNGWEILPEHEQAVTDWQED</sequence>
<evidence type="ECO:0000313" key="1">
    <source>
        <dbReference type="EMBL" id="CAA2626006.1"/>
    </source>
</evidence>
<protein>
    <submittedName>
        <fullName evidence="1">Uncharacterized protein</fullName>
    </submittedName>
</protein>
<evidence type="ECO:0000313" key="2">
    <source>
        <dbReference type="EMBL" id="CAA7402065.1"/>
    </source>
</evidence>
<reference evidence="1" key="1">
    <citation type="submission" date="2019-12" db="EMBL/GenBank/DDBJ databases">
        <authorList>
            <person name="Scholz U."/>
            <person name="Mascher M."/>
            <person name="Fiebig A."/>
        </authorList>
    </citation>
    <scope>NUCLEOTIDE SEQUENCE</scope>
</reference>
<evidence type="ECO:0000313" key="3">
    <source>
        <dbReference type="Proteomes" id="UP000663760"/>
    </source>
</evidence>
<proteinExistence type="predicted"/>
<keyword evidence="3" id="KW-1185">Reference proteome</keyword>
<gene>
    <name evidence="1" type="ORF">SI7747_09011726</name>
    <name evidence="2" type="ORF">SI8410_09012743</name>
</gene>